<evidence type="ECO:0000313" key="1">
    <source>
        <dbReference type="EMBL" id="KAA6344040.1"/>
    </source>
</evidence>
<reference evidence="1" key="1">
    <citation type="submission" date="2019-03" db="EMBL/GenBank/DDBJ databases">
        <title>Single cell metagenomics reveals metabolic interactions within the superorganism composed of flagellate Streblomastix strix and complex community of Bacteroidetes bacteria on its surface.</title>
        <authorList>
            <person name="Treitli S.C."/>
            <person name="Kolisko M."/>
            <person name="Husnik F."/>
            <person name="Keeling P."/>
            <person name="Hampl V."/>
        </authorList>
    </citation>
    <scope>NUCLEOTIDE SEQUENCE</scope>
    <source>
        <strain evidence="1">STM</strain>
    </source>
</reference>
<proteinExistence type="predicted"/>
<evidence type="ECO:0008006" key="2">
    <source>
        <dbReference type="Google" id="ProtNLM"/>
    </source>
</evidence>
<name>A0A5J4SFE2_9ZZZZ</name>
<dbReference type="EMBL" id="SNRY01000238">
    <property type="protein sequence ID" value="KAA6344040.1"/>
    <property type="molecule type" value="Genomic_DNA"/>
</dbReference>
<gene>
    <name evidence="1" type="ORF">EZS27_008297</name>
</gene>
<dbReference type="AlphaFoldDB" id="A0A5J4SFE2"/>
<dbReference type="Pfam" id="PF11367">
    <property type="entry name" value="Tail_completion_gp17"/>
    <property type="match status" value="1"/>
</dbReference>
<dbReference type="InterPro" id="IPR021508">
    <property type="entry name" value="Gp17-like"/>
</dbReference>
<sequence length="125" mass="14073">MTGISVLKSIHSLLSNNTELTAIVNNKMFPLIALSDTAFPFIVYRKGSVNIEYCKDGLIADNFNVEIIVASKTYNESVEIAEIVRNTIELKKIDNIKSIRLSSATEDFNEDTYIQYLTFDTKISL</sequence>
<organism evidence="1">
    <name type="scientific">termite gut metagenome</name>
    <dbReference type="NCBI Taxonomy" id="433724"/>
    <lineage>
        <taxon>unclassified sequences</taxon>
        <taxon>metagenomes</taxon>
        <taxon>organismal metagenomes</taxon>
    </lineage>
</organism>
<accession>A0A5J4SFE2</accession>
<comment type="caution">
    <text evidence="1">The sequence shown here is derived from an EMBL/GenBank/DDBJ whole genome shotgun (WGS) entry which is preliminary data.</text>
</comment>
<protein>
    <recommendedName>
        <fullName evidence="2">DUF3168 domain-containing protein</fullName>
    </recommendedName>
</protein>